<name>A0A4Z2EN92_9TELE</name>
<accession>A0A4Z2EN92</accession>
<reference evidence="1 2" key="1">
    <citation type="submission" date="2019-03" db="EMBL/GenBank/DDBJ databases">
        <title>First draft genome of Liparis tanakae, snailfish: a comprehensive survey of snailfish specific genes.</title>
        <authorList>
            <person name="Kim W."/>
            <person name="Song I."/>
            <person name="Jeong J.-H."/>
            <person name="Kim D."/>
            <person name="Kim S."/>
            <person name="Ryu S."/>
            <person name="Song J.Y."/>
            <person name="Lee S.K."/>
        </authorList>
    </citation>
    <scope>NUCLEOTIDE SEQUENCE [LARGE SCALE GENOMIC DNA]</scope>
    <source>
        <tissue evidence="1">Muscle</tissue>
    </source>
</reference>
<protein>
    <submittedName>
        <fullName evidence="1">Uncharacterized protein</fullName>
    </submittedName>
</protein>
<sequence length="123" mass="13334">MEGTSGTEMVLQSDAIDRGTIYDLVFISITWSSPSRSWSPFRTDRRHRPSVFLAIYPEPPSSSRAASCSLEVRHPFLGDGLDGPDAEPAVGGVGPVHLKSGDGGDRPRLIGRVYCLLKEYSGL</sequence>
<organism evidence="1 2">
    <name type="scientific">Liparis tanakae</name>
    <name type="common">Tanaka's snailfish</name>
    <dbReference type="NCBI Taxonomy" id="230148"/>
    <lineage>
        <taxon>Eukaryota</taxon>
        <taxon>Metazoa</taxon>
        <taxon>Chordata</taxon>
        <taxon>Craniata</taxon>
        <taxon>Vertebrata</taxon>
        <taxon>Euteleostomi</taxon>
        <taxon>Actinopterygii</taxon>
        <taxon>Neopterygii</taxon>
        <taxon>Teleostei</taxon>
        <taxon>Neoteleostei</taxon>
        <taxon>Acanthomorphata</taxon>
        <taxon>Eupercaria</taxon>
        <taxon>Perciformes</taxon>
        <taxon>Cottioidei</taxon>
        <taxon>Cottales</taxon>
        <taxon>Liparidae</taxon>
        <taxon>Liparis</taxon>
    </lineage>
</organism>
<dbReference type="Proteomes" id="UP000314294">
    <property type="component" value="Unassembled WGS sequence"/>
</dbReference>
<dbReference type="AlphaFoldDB" id="A0A4Z2EN92"/>
<gene>
    <name evidence="1" type="ORF">EYF80_059575</name>
</gene>
<keyword evidence="2" id="KW-1185">Reference proteome</keyword>
<evidence type="ECO:0000313" key="1">
    <source>
        <dbReference type="EMBL" id="TNN30273.1"/>
    </source>
</evidence>
<proteinExistence type="predicted"/>
<evidence type="ECO:0000313" key="2">
    <source>
        <dbReference type="Proteomes" id="UP000314294"/>
    </source>
</evidence>
<comment type="caution">
    <text evidence="1">The sequence shown here is derived from an EMBL/GenBank/DDBJ whole genome shotgun (WGS) entry which is preliminary data.</text>
</comment>
<dbReference type="EMBL" id="SRLO01004677">
    <property type="protein sequence ID" value="TNN30273.1"/>
    <property type="molecule type" value="Genomic_DNA"/>
</dbReference>